<keyword evidence="10 11" id="KW-0472">Membrane</keyword>
<evidence type="ECO:0000313" key="14">
    <source>
        <dbReference type="Proteomes" id="UP000178646"/>
    </source>
</evidence>
<keyword evidence="9 11" id="KW-0482">Metalloprotease</keyword>
<dbReference type="InterPro" id="IPR008915">
    <property type="entry name" value="Peptidase_M50"/>
</dbReference>
<feature type="transmembrane region" description="Helical" evidence="11">
    <location>
        <begin position="278"/>
        <end position="299"/>
    </location>
</feature>
<evidence type="ECO:0000256" key="2">
    <source>
        <dbReference type="ARBA" id="ARBA00004141"/>
    </source>
</evidence>
<dbReference type="GO" id="GO:0016020">
    <property type="term" value="C:membrane"/>
    <property type="evidence" value="ECO:0007669"/>
    <property type="project" value="UniProtKB-SubCell"/>
</dbReference>
<gene>
    <name evidence="13" type="ORF">A2W59_00305</name>
</gene>
<evidence type="ECO:0000256" key="8">
    <source>
        <dbReference type="ARBA" id="ARBA00022989"/>
    </source>
</evidence>
<comment type="cofactor">
    <cofactor evidence="1 11">
        <name>Zn(2+)</name>
        <dbReference type="ChEBI" id="CHEBI:29105"/>
    </cofactor>
</comment>
<feature type="domain" description="Peptidase M50" evidence="12">
    <location>
        <begin position="6"/>
        <end position="337"/>
    </location>
</feature>
<protein>
    <recommendedName>
        <fullName evidence="11">Zinc metalloprotease</fullName>
        <ecNumber evidence="11">3.4.24.-</ecNumber>
    </recommendedName>
</protein>
<keyword evidence="6 11" id="KW-0378">Hydrolase</keyword>
<evidence type="ECO:0000256" key="7">
    <source>
        <dbReference type="ARBA" id="ARBA00022833"/>
    </source>
</evidence>
<evidence type="ECO:0000256" key="3">
    <source>
        <dbReference type="ARBA" id="ARBA00007931"/>
    </source>
</evidence>
<evidence type="ECO:0000259" key="12">
    <source>
        <dbReference type="Pfam" id="PF02163"/>
    </source>
</evidence>
<evidence type="ECO:0000256" key="10">
    <source>
        <dbReference type="ARBA" id="ARBA00023136"/>
    </source>
</evidence>
<dbReference type="PANTHER" id="PTHR42837">
    <property type="entry name" value="REGULATOR OF SIGMA-E PROTEASE RSEP"/>
    <property type="match status" value="1"/>
</dbReference>
<organism evidence="13 14">
    <name type="scientific">Candidatus Terrybacteria bacterium RIFCSPHIGHO2_02_41_19</name>
    <dbReference type="NCBI Taxonomy" id="1802364"/>
    <lineage>
        <taxon>Bacteria</taxon>
        <taxon>Candidatus Terryibacteriota</taxon>
    </lineage>
</organism>
<dbReference type="PANTHER" id="PTHR42837:SF2">
    <property type="entry name" value="MEMBRANE METALLOPROTEASE ARASP2, CHLOROPLASTIC-RELATED"/>
    <property type="match status" value="1"/>
</dbReference>
<dbReference type="InterPro" id="IPR036034">
    <property type="entry name" value="PDZ_sf"/>
</dbReference>
<dbReference type="EC" id="3.4.24.-" evidence="11"/>
<dbReference type="GO" id="GO:0004222">
    <property type="term" value="F:metalloendopeptidase activity"/>
    <property type="evidence" value="ECO:0007669"/>
    <property type="project" value="InterPro"/>
</dbReference>
<feature type="transmembrane region" description="Helical" evidence="11">
    <location>
        <begin position="228"/>
        <end position="248"/>
    </location>
</feature>
<dbReference type="EMBL" id="MHSU01000042">
    <property type="protein sequence ID" value="OHA48755.1"/>
    <property type="molecule type" value="Genomic_DNA"/>
</dbReference>
<dbReference type="NCBIfam" id="TIGR00054">
    <property type="entry name" value="RIP metalloprotease RseP"/>
    <property type="match status" value="1"/>
</dbReference>
<comment type="caution">
    <text evidence="13">The sequence shown here is derived from an EMBL/GenBank/DDBJ whole genome shotgun (WGS) entry which is preliminary data.</text>
</comment>
<keyword evidence="5 11" id="KW-0812">Transmembrane</keyword>
<evidence type="ECO:0000256" key="9">
    <source>
        <dbReference type="ARBA" id="ARBA00023049"/>
    </source>
</evidence>
<feature type="transmembrane region" description="Helical" evidence="11">
    <location>
        <begin position="90"/>
        <end position="114"/>
    </location>
</feature>
<keyword evidence="8 11" id="KW-1133">Transmembrane helix</keyword>
<sequence>MSIILFLIVLAVLILSHELGHFIVAKKSGVRVDEFGFGFPPKIVNFKKGETTYSLNLIPFGGFVKIHGEEGQDADDPRSFGSKPIWTRSLIISAGVIFNVALAWLLIIAGFSFGMPVGVSSAPKGAEIKNQKVIILEVAKNSPAEQAGILAGDELAGFSRVDEASDFISQNAGKEIEIKYKRNAETFSVKITPRINPPVGEGALGIAMDEIGTVKLPIYRAVIEGAKMTYNVVVGTAVSLFYFVVGAVKGEVGLGAIAGPVGIAGIAGSAAKFGFVYFLSFIAFLSINLAIINILPFPALDGGRLLFLLIEKVKGSPISPKISSIVHGAGMAILLTLMLMVTYRDILKLF</sequence>
<comment type="subcellular location">
    <subcellularLocation>
        <location evidence="2">Membrane</location>
        <topology evidence="2">Multi-pass membrane protein</topology>
    </subcellularLocation>
</comment>
<accession>A0A1G2PK77</accession>
<comment type="similarity">
    <text evidence="3 11">Belongs to the peptidase M50B family.</text>
</comment>
<keyword evidence="4 13" id="KW-0645">Protease</keyword>
<evidence type="ECO:0000256" key="11">
    <source>
        <dbReference type="RuleBase" id="RU362031"/>
    </source>
</evidence>
<dbReference type="InterPro" id="IPR004387">
    <property type="entry name" value="Pept_M50_Zn"/>
</dbReference>
<dbReference type="SUPFAM" id="SSF50156">
    <property type="entry name" value="PDZ domain-like"/>
    <property type="match status" value="1"/>
</dbReference>
<evidence type="ECO:0000256" key="6">
    <source>
        <dbReference type="ARBA" id="ARBA00022801"/>
    </source>
</evidence>
<dbReference type="CDD" id="cd06163">
    <property type="entry name" value="S2P-M50_PDZ_RseP-like"/>
    <property type="match status" value="1"/>
</dbReference>
<feature type="transmembrane region" description="Helical" evidence="11">
    <location>
        <begin position="254"/>
        <end position="271"/>
    </location>
</feature>
<dbReference type="Pfam" id="PF02163">
    <property type="entry name" value="Peptidase_M50"/>
    <property type="match status" value="1"/>
</dbReference>
<evidence type="ECO:0000313" key="13">
    <source>
        <dbReference type="EMBL" id="OHA48755.1"/>
    </source>
</evidence>
<keyword evidence="11" id="KW-0479">Metal-binding</keyword>
<feature type="transmembrane region" description="Helical" evidence="11">
    <location>
        <begin position="322"/>
        <end position="343"/>
    </location>
</feature>
<name>A0A1G2PK77_9BACT</name>
<dbReference type="GO" id="GO:0046872">
    <property type="term" value="F:metal ion binding"/>
    <property type="evidence" value="ECO:0007669"/>
    <property type="project" value="UniProtKB-KW"/>
</dbReference>
<keyword evidence="7 11" id="KW-0862">Zinc</keyword>
<evidence type="ECO:0000256" key="4">
    <source>
        <dbReference type="ARBA" id="ARBA00022670"/>
    </source>
</evidence>
<proteinExistence type="inferred from homology"/>
<evidence type="ECO:0000256" key="1">
    <source>
        <dbReference type="ARBA" id="ARBA00001947"/>
    </source>
</evidence>
<dbReference type="Proteomes" id="UP000178646">
    <property type="component" value="Unassembled WGS sequence"/>
</dbReference>
<dbReference type="GO" id="GO:0006508">
    <property type="term" value="P:proteolysis"/>
    <property type="evidence" value="ECO:0007669"/>
    <property type="project" value="UniProtKB-KW"/>
</dbReference>
<dbReference type="Gene3D" id="2.30.42.10">
    <property type="match status" value="1"/>
</dbReference>
<evidence type="ECO:0000256" key="5">
    <source>
        <dbReference type="ARBA" id="ARBA00022692"/>
    </source>
</evidence>
<reference evidence="13 14" key="1">
    <citation type="journal article" date="2016" name="Nat. Commun.">
        <title>Thousands of microbial genomes shed light on interconnected biogeochemical processes in an aquifer system.</title>
        <authorList>
            <person name="Anantharaman K."/>
            <person name="Brown C.T."/>
            <person name="Hug L.A."/>
            <person name="Sharon I."/>
            <person name="Castelle C.J."/>
            <person name="Probst A.J."/>
            <person name="Thomas B.C."/>
            <person name="Singh A."/>
            <person name="Wilkins M.J."/>
            <person name="Karaoz U."/>
            <person name="Brodie E.L."/>
            <person name="Williams K.H."/>
            <person name="Hubbard S.S."/>
            <person name="Banfield J.F."/>
        </authorList>
    </citation>
    <scope>NUCLEOTIDE SEQUENCE [LARGE SCALE GENOMIC DNA]</scope>
</reference>
<dbReference type="AlphaFoldDB" id="A0A1G2PK77"/>